<dbReference type="InterPro" id="IPR018171">
    <property type="entry name" value="Pept_tRNA_hydro_CS"/>
</dbReference>
<sequence length="191" mass="20695">MVVVTPQVLIVGLGNIPFPATRHSVGHYILDSLALRLGTHFSSVRSLQGLFAQKTVMIGENSVDLTLFKPKALMNISGRSVASALRNTARSPASMIVIHDSLDHKILTLSPKFGGSANGHNGVKSVITSLGGNKDFHRLRIGIGRDEYDSAAYVLGKMSLPELKHWRPNGAGAEMVWESLQETIQSILSKR</sequence>
<dbReference type="SUPFAM" id="SSF53178">
    <property type="entry name" value="Peptidyl-tRNA hydrolase-like"/>
    <property type="match status" value="1"/>
</dbReference>
<keyword evidence="4" id="KW-0694">RNA-binding</keyword>
<evidence type="ECO:0000256" key="1">
    <source>
        <dbReference type="ARBA" id="ARBA00013260"/>
    </source>
</evidence>
<evidence type="ECO:0000313" key="7">
    <source>
        <dbReference type="Proteomes" id="UP001212997"/>
    </source>
</evidence>
<dbReference type="EMBL" id="JANAWD010000932">
    <property type="protein sequence ID" value="KAJ3475021.1"/>
    <property type="molecule type" value="Genomic_DNA"/>
</dbReference>
<keyword evidence="2" id="KW-0820">tRNA-binding</keyword>
<dbReference type="AlphaFoldDB" id="A0AAD5Y8I2"/>
<dbReference type="Proteomes" id="UP001212997">
    <property type="component" value="Unassembled WGS sequence"/>
</dbReference>
<dbReference type="InterPro" id="IPR036416">
    <property type="entry name" value="Pept_tRNA_hydro_sf"/>
</dbReference>
<dbReference type="PROSITE" id="PS01196">
    <property type="entry name" value="PEPT_TRNA_HYDROL_2"/>
    <property type="match status" value="1"/>
</dbReference>
<dbReference type="InterPro" id="IPR001328">
    <property type="entry name" value="Pept_tRNA_hydro"/>
</dbReference>
<dbReference type="PANTHER" id="PTHR17224">
    <property type="entry name" value="PEPTIDYL-TRNA HYDROLASE"/>
    <property type="match status" value="1"/>
</dbReference>
<dbReference type="GO" id="GO:0000049">
    <property type="term" value="F:tRNA binding"/>
    <property type="evidence" value="ECO:0007669"/>
    <property type="project" value="UniProtKB-KW"/>
</dbReference>
<dbReference type="PANTHER" id="PTHR17224:SF1">
    <property type="entry name" value="PEPTIDYL-TRNA HYDROLASE"/>
    <property type="match status" value="1"/>
</dbReference>
<evidence type="ECO:0000256" key="4">
    <source>
        <dbReference type="ARBA" id="ARBA00022884"/>
    </source>
</evidence>
<proteinExistence type="inferred from homology"/>
<keyword evidence="7" id="KW-1185">Reference proteome</keyword>
<evidence type="ECO:0000313" key="6">
    <source>
        <dbReference type="EMBL" id="KAJ3475021.1"/>
    </source>
</evidence>
<evidence type="ECO:0000256" key="3">
    <source>
        <dbReference type="ARBA" id="ARBA00022801"/>
    </source>
</evidence>
<evidence type="ECO:0000256" key="5">
    <source>
        <dbReference type="ARBA" id="ARBA00038063"/>
    </source>
</evidence>
<dbReference type="Gene3D" id="3.40.50.1470">
    <property type="entry name" value="Peptidyl-tRNA hydrolase"/>
    <property type="match status" value="1"/>
</dbReference>
<dbReference type="EC" id="3.1.1.29" evidence="1"/>
<dbReference type="NCBIfam" id="TIGR00447">
    <property type="entry name" value="pth"/>
    <property type="match status" value="1"/>
</dbReference>
<keyword evidence="3" id="KW-0378">Hydrolase</keyword>
<comment type="caution">
    <text evidence="6">The sequence shown here is derived from an EMBL/GenBank/DDBJ whole genome shotgun (WGS) entry which is preliminary data.</text>
</comment>
<comment type="similarity">
    <text evidence="5">Belongs to the PTH family.</text>
</comment>
<evidence type="ECO:0000256" key="2">
    <source>
        <dbReference type="ARBA" id="ARBA00022555"/>
    </source>
</evidence>
<dbReference type="GO" id="GO:0004045">
    <property type="term" value="F:peptidyl-tRNA hydrolase activity"/>
    <property type="evidence" value="ECO:0007669"/>
    <property type="project" value="UniProtKB-EC"/>
</dbReference>
<organism evidence="6 7">
    <name type="scientific">Meripilus lineatus</name>
    <dbReference type="NCBI Taxonomy" id="2056292"/>
    <lineage>
        <taxon>Eukaryota</taxon>
        <taxon>Fungi</taxon>
        <taxon>Dikarya</taxon>
        <taxon>Basidiomycota</taxon>
        <taxon>Agaricomycotina</taxon>
        <taxon>Agaricomycetes</taxon>
        <taxon>Polyporales</taxon>
        <taxon>Meripilaceae</taxon>
        <taxon>Meripilus</taxon>
    </lineage>
</organism>
<name>A0AAD5Y8I2_9APHY</name>
<gene>
    <name evidence="6" type="ORF">NLI96_g12106</name>
</gene>
<protein>
    <recommendedName>
        <fullName evidence="1">peptidyl-tRNA hydrolase</fullName>
        <ecNumber evidence="1">3.1.1.29</ecNumber>
    </recommendedName>
</protein>
<reference evidence="6" key="1">
    <citation type="submission" date="2022-07" db="EMBL/GenBank/DDBJ databases">
        <title>Genome Sequence of Physisporinus lineatus.</title>
        <authorList>
            <person name="Buettner E."/>
        </authorList>
    </citation>
    <scope>NUCLEOTIDE SEQUENCE</scope>
    <source>
        <strain evidence="6">VT162</strain>
    </source>
</reference>
<accession>A0AAD5Y8I2</accession>
<dbReference type="Pfam" id="PF01195">
    <property type="entry name" value="Pept_tRNA_hydro"/>
    <property type="match status" value="1"/>
</dbReference>